<dbReference type="PANTHER" id="PTHR45622:SF60">
    <property type="entry name" value="UBIQUITIN-PROTEIN LIGASE E3A"/>
    <property type="match status" value="1"/>
</dbReference>
<dbReference type="InterPro" id="IPR051709">
    <property type="entry name" value="Ub-ligase/GTPase-reg"/>
</dbReference>
<dbReference type="GeneID" id="19125141"/>
<dbReference type="OrthoDB" id="5370059at2759"/>
<feature type="non-terminal residue" evidence="3">
    <location>
        <position position="241"/>
    </location>
</feature>
<evidence type="ECO:0000256" key="2">
    <source>
        <dbReference type="SAM" id="SignalP"/>
    </source>
</evidence>
<dbReference type="AlphaFoldDB" id="W6Z776"/>
<evidence type="ECO:0000313" key="4">
    <source>
        <dbReference type="Proteomes" id="UP000054032"/>
    </source>
</evidence>
<feature type="signal peptide" evidence="2">
    <location>
        <begin position="1"/>
        <end position="21"/>
    </location>
</feature>
<gene>
    <name evidence="3" type="ORF">COCMIDRAFT_69776</name>
</gene>
<dbReference type="EMBL" id="KI964030">
    <property type="protein sequence ID" value="EUC43414.1"/>
    <property type="molecule type" value="Genomic_DNA"/>
</dbReference>
<protein>
    <recommendedName>
        <fullName evidence="5">RCC1/BLIP-II protein</fullName>
    </recommendedName>
</protein>
<evidence type="ECO:0000256" key="1">
    <source>
        <dbReference type="ARBA" id="ARBA00022737"/>
    </source>
</evidence>
<dbReference type="eggNOG" id="KOG1426">
    <property type="taxonomic scope" value="Eukaryota"/>
</dbReference>
<dbReference type="InterPro" id="IPR009091">
    <property type="entry name" value="RCC1/BLIP-II"/>
</dbReference>
<name>W6Z776_COCMI</name>
<dbReference type="Gene3D" id="2.130.10.30">
    <property type="entry name" value="Regulator of chromosome condensation 1/beta-lactamase-inhibitor protein II"/>
    <property type="match status" value="1"/>
</dbReference>
<feature type="chain" id="PRO_5004886541" description="RCC1/BLIP-II protein" evidence="2">
    <location>
        <begin position="22"/>
        <end position="241"/>
    </location>
</feature>
<dbReference type="KEGG" id="bor:COCMIDRAFT_69776"/>
<evidence type="ECO:0008006" key="5">
    <source>
        <dbReference type="Google" id="ProtNLM"/>
    </source>
</evidence>
<evidence type="ECO:0000313" key="3">
    <source>
        <dbReference type="EMBL" id="EUC43414.1"/>
    </source>
</evidence>
<dbReference type="PANTHER" id="PTHR45622">
    <property type="entry name" value="UBIQUITIN-PROTEIN LIGASE E3A-RELATED"/>
    <property type="match status" value="1"/>
</dbReference>
<keyword evidence="1" id="KW-0677">Repeat</keyword>
<accession>W6Z776</accession>
<dbReference type="GO" id="GO:0061630">
    <property type="term" value="F:ubiquitin protein ligase activity"/>
    <property type="evidence" value="ECO:0007669"/>
    <property type="project" value="TreeGrafter"/>
</dbReference>
<feature type="non-terminal residue" evidence="3">
    <location>
        <position position="1"/>
    </location>
</feature>
<dbReference type="RefSeq" id="XP_007690094.1">
    <property type="nucleotide sequence ID" value="XM_007691904.2"/>
</dbReference>
<proteinExistence type="predicted"/>
<dbReference type="Proteomes" id="UP000054032">
    <property type="component" value="Unassembled WGS sequence"/>
</dbReference>
<dbReference type="SUPFAM" id="SSF50985">
    <property type="entry name" value="RCC1/BLIP-II"/>
    <property type="match status" value="1"/>
</dbReference>
<keyword evidence="2" id="KW-0732">Signal</keyword>
<sequence>AHLRVWLAAGTFALATASASAVPVKRAPYDSHGAPQVVSNATTTSVLGCSGGAVWTSSSGARYQACVGRPFSTDGVLEFRPIPYLEQTCVEQVASGGYLSAVLSTDGELFVWGQACPGSTGEMDVLSGNADGHVPSTGIAAEEDDSDEFVKCLQVRTNGQEARVYQVAIGHGHVLVAAEPGNGSPAKERVVFGAGDNSMGQLGLEERRFYSAFHEVQSLRGKRVAQLYAAGWSSFVVTLEE</sequence>
<dbReference type="STRING" id="930090.W6Z776"/>
<keyword evidence="4" id="KW-1185">Reference proteome</keyword>
<dbReference type="HOGENOM" id="CLU_100842_0_0_1"/>
<reference evidence="3 4" key="1">
    <citation type="journal article" date="2013" name="PLoS Genet.">
        <title>Comparative genome structure, secondary metabolite, and effector coding capacity across Cochliobolus pathogens.</title>
        <authorList>
            <person name="Condon B.J."/>
            <person name="Leng Y."/>
            <person name="Wu D."/>
            <person name="Bushley K.E."/>
            <person name="Ohm R.A."/>
            <person name="Otillar R."/>
            <person name="Martin J."/>
            <person name="Schackwitz W."/>
            <person name="Grimwood J."/>
            <person name="MohdZainudin N."/>
            <person name="Xue C."/>
            <person name="Wang R."/>
            <person name="Manning V.A."/>
            <person name="Dhillon B."/>
            <person name="Tu Z.J."/>
            <person name="Steffenson B.J."/>
            <person name="Salamov A."/>
            <person name="Sun H."/>
            <person name="Lowry S."/>
            <person name="LaButti K."/>
            <person name="Han J."/>
            <person name="Copeland A."/>
            <person name="Lindquist E."/>
            <person name="Barry K."/>
            <person name="Schmutz J."/>
            <person name="Baker S.E."/>
            <person name="Ciuffetti L.M."/>
            <person name="Grigoriev I.V."/>
            <person name="Zhong S."/>
            <person name="Turgeon B.G."/>
        </authorList>
    </citation>
    <scope>NUCLEOTIDE SEQUENCE [LARGE SCALE GENOMIC DNA]</scope>
    <source>
        <strain evidence="3 4">ATCC 44560</strain>
    </source>
</reference>
<organism evidence="3 4">
    <name type="scientific">Bipolaris oryzae ATCC 44560</name>
    <dbReference type="NCBI Taxonomy" id="930090"/>
    <lineage>
        <taxon>Eukaryota</taxon>
        <taxon>Fungi</taxon>
        <taxon>Dikarya</taxon>
        <taxon>Ascomycota</taxon>
        <taxon>Pezizomycotina</taxon>
        <taxon>Dothideomycetes</taxon>
        <taxon>Pleosporomycetidae</taxon>
        <taxon>Pleosporales</taxon>
        <taxon>Pleosporineae</taxon>
        <taxon>Pleosporaceae</taxon>
        <taxon>Bipolaris</taxon>
    </lineage>
</organism>